<sequence>MFLISNSSYFNGIGGRTEREGCEDASCSVRAAASAPRFPPKGGEPEYLAAKYIAYATYGLD</sequence>
<keyword evidence="2" id="KW-1185">Reference proteome</keyword>
<organism evidence="1 2">
    <name type="scientific">Dictyobacter kobayashii</name>
    <dbReference type="NCBI Taxonomy" id="2014872"/>
    <lineage>
        <taxon>Bacteria</taxon>
        <taxon>Bacillati</taxon>
        <taxon>Chloroflexota</taxon>
        <taxon>Ktedonobacteria</taxon>
        <taxon>Ktedonobacterales</taxon>
        <taxon>Dictyobacteraceae</taxon>
        <taxon>Dictyobacter</taxon>
    </lineage>
</organism>
<evidence type="ECO:0000313" key="2">
    <source>
        <dbReference type="Proteomes" id="UP000287188"/>
    </source>
</evidence>
<gene>
    <name evidence="1" type="ORF">KDK_30180</name>
</gene>
<dbReference type="Proteomes" id="UP000287188">
    <property type="component" value="Unassembled WGS sequence"/>
</dbReference>
<name>A0A402AJ72_9CHLR</name>
<evidence type="ECO:0000313" key="1">
    <source>
        <dbReference type="EMBL" id="GCE19218.1"/>
    </source>
</evidence>
<protein>
    <submittedName>
        <fullName evidence="1">Uncharacterized protein</fullName>
    </submittedName>
</protein>
<dbReference type="AlphaFoldDB" id="A0A402AJ72"/>
<proteinExistence type="predicted"/>
<comment type="caution">
    <text evidence="1">The sequence shown here is derived from an EMBL/GenBank/DDBJ whole genome shotgun (WGS) entry which is preliminary data.</text>
</comment>
<reference evidence="2" key="1">
    <citation type="submission" date="2018-12" db="EMBL/GenBank/DDBJ databases">
        <title>Tengunoibacter tsumagoiensis gen. nov., sp. nov., Dictyobacter kobayashii sp. nov., D. alpinus sp. nov., and D. joshuensis sp. nov. and description of Dictyobacteraceae fam. nov. within the order Ktedonobacterales isolated from Tengu-no-mugimeshi.</title>
        <authorList>
            <person name="Wang C.M."/>
            <person name="Zheng Y."/>
            <person name="Sakai Y."/>
            <person name="Toyoda A."/>
            <person name="Minakuchi Y."/>
            <person name="Abe K."/>
            <person name="Yokota A."/>
            <person name="Yabe S."/>
        </authorList>
    </citation>
    <scope>NUCLEOTIDE SEQUENCE [LARGE SCALE GENOMIC DNA]</scope>
    <source>
        <strain evidence="2">Uno11</strain>
    </source>
</reference>
<accession>A0A402AJ72</accession>
<dbReference type="EMBL" id="BIFS01000001">
    <property type="protein sequence ID" value="GCE19218.1"/>
    <property type="molecule type" value="Genomic_DNA"/>
</dbReference>